<organism evidence="1 2">
    <name type="scientific">Spirosoma sordidisoli</name>
    <dbReference type="NCBI Taxonomy" id="2502893"/>
    <lineage>
        <taxon>Bacteria</taxon>
        <taxon>Pseudomonadati</taxon>
        <taxon>Bacteroidota</taxon>
        <taxon>Cytophagia</taxon>
        <taxon>Cytophagales</taxon>
        <taxon>Cytophagaceae</taxon>
        <taxon>Spirosoma</taxon>
    </lineage>
</organism>
<reference evidence="1 2" key="1">
    <citation type="submission" date="2019-01" db="EMBL/GenBank/DDBJ databases">
        <title>Spirosoma flava sp. nov., a propanil-degrading bacterium isolated from herbicide-contaminated soil.</title>
        <authorList>
            <person name="Zhang L."/>
            <person name="Jiang J.-D."/>
        </authorList>
    </citation>
    <scope>NUCLEOTIDE SEQUENCE [LARGE SCALE GENOMIC DNA]</scope>
    <source>
        <strain evidence="1 2">TY50</strain>
    </source>
</reference>
<proteinExistence type="predicted"/>
<evidence type="ECO:0000313" key="2">
    <source>
        <dbReference type="Proteomes" id="UP000290407"/>
    </source>
</evidence>
<accession>A0A4Q2UKC7</accession>
<dbReference type="EMBL" id="SBLB01000002">
    <property type="protein sequence ID" value="RYC69977.1"/>
    <property type="molecule type" value="Genomic_DNA"/>
</dbReference>
<dbReference type="AlphaFoldDB" id="A0A4Q2UKC7"/>
<dbReference type="Proteomes" id="UP000290407">
    <property type="component" value="Unassembled WGS sequence"/>
</dbReference>
<gene>
    <name evidence="1" type="ORF">EQG79_08875</name>
</gene>
<dbReference type="SUPFAM" id="SSF56935">
    <property type="entry name" value="Porins"/>
    <property type="match status" value="1"/>
</dbReference>
<sequence>MISRIRQKESVAVRGWYPLLLTGLLLLLATPGFAQRQRLLDRNAIGWYVYNGDYNLTKKWGIHAEYQWRRIDLIRSWQQSLARLGATYALSDRVSLAGGYTYFVTFPFGDYPQADLGIPYPEHRTHQDIQLQDSYGRLTLSHRFRLEQRWLAEQAETASTEGPVGRITSWTFQNRARYQVSGDLALHGPTIDDQEFYLNFFDELFIGFGQNVGENVFNQNRISGGLGYQFKNGFQLELNYLNQILQHAEPDPASGQSVFEINNGFRLNLNHTLDFSRK</sequence>
<name>A0A4Q2UKC7_9BACT</name>
<protein>
    <submittedName>
        <fullName evidence="1">DUF2490 domain-containing protein</fullName>
    </submittedName>
</protein>
<dbReference type="InterPro" id="IPR019619">
    <property type="entry name" value="DUF2490"/>
</dbReference>
<evidence type="ECO:0000313" key="1">
    <source>
        <dbReference type="EMBL" id="RYC69977.1"/>
    </source>
</evidence>
<keyword evidence="2" id="KW-1185">Reference proteome</keyword>
<comment type="caution">
    <text evidence="1">The sequence shown here is derived from an EMBL/GenBank/DDBJ whole genome shotgun (WGS) entry which is preliminary data.</text>
</comment>
<dbReference type="Pfam" id="PF10677">
    <property type="entry name" value="DUF2490"/>
    <property type="match status" value="1"/>
</dbReference>
<dbReference type="RefSeq" id="WP_129601215.1">
    <property type="nucleotide sequence ID" value="NZ_SBLB01000002.1"/>
</dbReference>